<dbReference type="Proteomes" id="UP000233769">
    <property type="component" value="Chromosome tk0001"/>
</dbReference>
<feature type="transmembrane region" description="Helical" evidence="1">
    <location>
        <begin position="110"/>
        <end position="131"/>
    </location>
</feature>
<dbReference type="EMBL" id="LT962688">
    <property type="protein sequence ID" value="SOR29710.1"/>
    <property type="molecule type" value="Genomic_DNA"/>
</dbReference>
<evidence type="ECO:0000256" key="1">
    <source>
        <dbReference type="SAM" id="Phobius"/>
    </source>
</evidence>
<proteinExistence type="predicted"/>
<feature type="transmembrane region" description="Helical" evidence="1">
    <location>
        <begin position="280"/>
        <end position="301"/>
    </location>
</feature>
<keyword evidence="1" id="KW-0472">Membrane</keyword>
<dbReference type="GO" id="GO:0016747">
    <property type="term" value="F:acyltransferase activity, transferring groups other than amino-acyl groups"/>
    <property type="evidence" value="ECO:0007669"/>
    <property type="project" value="InterPro"/>
</dbReference>
<sequence length="329" mass="35042">MRFASIEALRATAALLVAAHHLSDHRFVTGAAGVDIFFVVSGFVIGSVDTKVPPGQFLLKRAIRIVPLYWATTLVLCAGALAGLFARFSFDGATLAKSLLFVPYYNAEGQIWPLAISGWTLNAEMLFYVLFATGLWIGAPRTFCAAALAGLVIAGAIFAPENAPLRFWTSAIMLEFIAGLALAGPIRLSGLGRGLSLVAVGATGLVAAELAWHYTEALRPLVWGGPAFLIVCGALAIERAGHWPRRALAALERIGDASYSLYLTHGFVIALVHRKVGTTIAANAMAVPACLALAFLTYYGFERPVGRMLNRLARPHPRSALELAATSTH</sequence>
<dbReference type="InterPro" id="IPR050879">
    <property type="entry name" value="Acyltransferase_3"/>
</dbReference>
<dbReference type="GO" id="GO:0016020">
    <property type="term" value="C:membrane"/>
    <property type="evidence" value="ECO:0007669"/>
    <property type="project" value="TreeGrafter"/>
</dbReference>
<evidence type="ECO:0000313" key="4">
    <source>
        <dbReference type="Proteomes" id="UP000233769"/>
    </source>
</evidence>
<feature type="transmembrane region" description="Helical" evidence="1">
    <location>
        <begin position="165"/>
        <end position="183"/>
    </location>
</feature>
<gene>
    <name evidence="3" type="ORF">TK0001_3109</name>
</gene>
<dbReference type="Pfam" id="PF01757">
    <property type="entry name" value="Acyl_transf_3"/>
    <property type="match status" value="1"/>
</dbReference>
<dbReference type="PANTHER" id="PTHR23028">
    <property type="entry name" value="ACETYLTRANSFERASE"/>
    <property type="match status" value="1"/>
</dbReference>
<dbReference type="GO" id="GO:0000271">
    <property type="term" value="P:polysaccharide biosynthetic process"/>
    <property type="evidence" value="ECO:0007669"/>
    <property type="project" value="TreeGrafter"/>
</dbReference>
<accession>A0A2N9ARC3</accession>
<feature type="transmembrane region" description="Helical" evidence="1">
    <location>
        <begin position="68"/>
        <end position="90"/>
    </location>
</feature>
<name>A0A2N9ARC3_METEX</name>
<keyword evidence="1" id="KW-0812">Transmembrane</keyword>
<dbReference type="InterPro" id="IPR002656">
    <property type="entry name" value="Acyl_transf_3_dom"/>
</dbReference>
<dbReference type="PANTHER" id="PTHR23028:SF131">
    <property type="entry name" value="BLR2367 PROTEIN"/>
    <property type="match status" value="1"/>
</dbReference>
<protein>
    <submittedName>
        <fullName evidence="3">Putative acyltransferase membrane protein</fullName>
    </submittedName>
</protein>
<feature type="domain" description="Acyltransferase 3" evidence="2">
    <location>
        <begin position="4"/>
        <end position="297"/>
    </location>
</feature>
<feature type="transmembrane region" description="Helical" evidence="1">
    <location>
        <begin position="143"/>
        <end position="159"/>
    </location>
</feature>
<keyword evidence="1" id="KW-1133">Transmembrane helix</keyword>
<feature type="transmembrane region" description="Helical" evidence="1">
    <location>
        <begin position="220"/>
        <end position="237"/>
    </location>
</feature>
<feature type="transmembrane region" description="Helical" evidence="1">
    <location>
        <begin position="195"/>
        <end position="214"/>
    </location>
</feature>
<evidence type="ECO:0000313" key="3">
    <source>
        <dbReference type="EMBL" id="SOR29710.1"/>
    </source>
</evidence>
<evidence type="ECO:0000259" key="2">
    <source>
        <dbReference type="Pfam" id="PF01757"/>
    </source>
</evidence>
<organism evidence="3 4">
    <name type="scientific">Methylorubrum extorquens</name>
    <name type="common">Methylobacterium dichloromethanicum</name>
    <name type="synonym">Methylobacterium extorquens</name>
    <dbReference type="NCBI Taxonomy" id="408"/>
    <lineage>
        <taxon>Bacteria</taxon>
        <taxon>Pseudomonadati</taxon>
        <taxon>Pseudomonadota</taxon>
        <taxon>Alphaproteobacteria</taxon>
        <taxon>Hyphomicrobiales</taxon>
        <taxon>Methylobacteriaceae</taxon>
        <taxon>Methylorubrum</taxon>
    </lineage>
</organism>
<reference evidence="4" key="1">
    <citation type="submission" date="2017-10" db="EMBL/GenBank/DDBJ databases">
        <authorList>
            <person name="Regsiter A."/>
            <person name="William W."/>
        </authorList>
    </citation>
    <scope>NUCLEOTIDE SEQUENCE [LARGE SCALE GENOMIC DNA]</scope>
</reference>
<feature type="transmembrane region" description="Helical" evidence="1">
    <location>
        <begin position="29"/>
        <end position="48"/>
    </location>
</feature>
<keyword evidence="3" id="KW-0012">Acyltransferase</keyword>
<keyword evidence="3" id="KW-0808">Transferase</keyword>
<dbReference type="AlphaFoldDB" id="A0A2N9ARC3"/>